<evidence type="ECO:0000256" key="1">
    <source>
        <dbReference type="ARBA" id="ARBA00005964"/>
    </source>
</evidence>
<protein>
    <recommendedName>
        <fullName evidence="4">Carboxylic ester hydrolase</fullName>
        <ecNumber evidence="4">3.1.1.-</ecNumber>
    </recommendedName>
</protein>
<dbReference type="AlphaFoldDB" id="A0A8S3ZKP8"/>
<gene>
    <name evidence="6" type="ORF">CUNI_LOCUS15655</name>
</gene>
<name>A0A8S3ZKP8_9EUPU</name>
<dbReference type="InterPro" id="IPR029058">
    <property type="entry name" value="AB_hydrolase_fold"/>
</dbReference>
<evidence type="ECO:0000256" key="2">
    <source>
        <dbReference type="ARBA" id="ARBA00022487"/>
    </source>
</evidence>
<accession>A0A8S3ZKP8</accession>
<feature type="signal peptide" evidence="4">
    <location>
        <begin position="1"/>
        <end position="19"/>
    </location>
</feature>
<keyword evidence="4" id="KW-0732">Signal</keyword>
<dbReference type="InterPro" id="IPR050654">
    <property type="entry name" value="AChE-related_enzymes"/>
</dbReference>
<keyword evidence="7" id="KW-1185">Reference proteome</keyword>
<dbReference type="PANTHER" id="PTHR43918:SF4">
    <property type="entry name" value="CARBOXYLIC ESTER HYDROLASE"/>
    <property type="match status" value="1"/>
</dbReference>
<feature type="domain" description="Carboxylesterase type B" evidence="5">
    <location>
        <begin position="265"/>
        <end position="353"/>
    </location>
</feature>
<reference evidence="6" key="1">
    <citation type="submission" date="2021-04" db="EMBL/GenBank/DDBJ databases">
        <authorList>
            <consortium name="Molecular Ecology Group"/>
        </authorList>
    </citation>
    <scope>NUCLEOTIDE SEQUENCE</scope>
</reference>
<dbReference type="Gene3D" id="3.40.50.1820">
    <property type="entry name" value="alpha/beta hydrolase"/>
    <property type="match status" value="2"/>
</dbReference>
<feature type="chain" id="PRO_5035968734" description="Carboxylic ester hydrolase" evidence="4">
    <location>
        <begin position="20"/>
        <end position="353"/>
    </location>
</feature>
<comment type="similarity">
    <text evidence="1 4">Belongs to the type-B carboxylesterase/lipase family.</text>
</comment>
<dbReference type="PROSITE" id="PS00941">
    <property type="entry name" value="CARBOXYLESTERASE_B_2"/>
    <property type="match status" value="1"/>
</dbReference>
<dbReference type="PROSITE" id="PS00122">
    <property type="entry name" value="CARBOXYLESTERASE_B_1"/>
    <property type="match status" value="1"/>
</dbReference>
<keyword evidence="2" id="KW-0719">Serine esterase</keyword>
<dbReference type="InterPro" id="IPR002018">
    <property type="entry name" value="CarbesteraseB"/>
</dbReference>
<dbReference type="InterPro" id="IPR019819">
    <property type="entry name" value="Carboxylesterase_B_CS"/>
</dbReference>
<evidence type="ECO:0000256" key="3">
    <source>
        <dbReference type="ARBA" id="ARBA00022801"/>
    </source>
</evidence>
<dbReference type="EC" id="3.1.1.-" evidence="4"/>
<feature type="non-terminal residue" evidence="6">
    <location>
        <position position="353"/>
    </location>
</feature>
<dbReference type="OrthoDB" id="408631at2759"/>
<dbReference type="InterPro" id="IPR019826">
    <property type="entry name" value="Carboxylesterase_B_AS"/>
</dbReference>
<dbReference type="Proteomes" id="UP000678393">
    <property type="component" value="Unassembled WGS sequence"/>
</dbReference>
<proteinExistence type="inferred from homology"/>
<evidence type="ECO:0000259" key="5">
    <source>
        <dbReference type="Pfam" id="PF00135"/>
    </source>
</evidence>
<keyword evidence="3 4" id="KW-0378">Hydrolase</keyword>
<dbReference type="PANTHER" id="PTHR43918">
    <property type="entry name" value="ACETYLCHOLINESTERASE"/>
    <property type="match status" value="1"/>
</dbReference>
<dbReference type="SUPFAM" id="SSF53474">
    <property type="entry name" value="alpha/beta-Hydrolases"/>
    <property type="match status" value="1"/>
</dbReference>
<organism evidence="6 7">
    <name type="scientific">Candidula unifasciata</name>
    <dbReference type="NCBI Taxonomy" id="100452"/>
    <lineage>
        <taxon>Eukaryota</taxon>
        <taxon>Metazoa</taxon>
        <taxon>Spiralia</taxon>
        <taxon>Lophotrochozoa</taxon>
        <taxon>Mollusca</taxon>
        <taxon>Gastropoda</taxon>
        <taxon>Heterobranchia</taxon>
        <taxon>Euthyneura</taxon>
        <taxon>Panpulmonata</taxon>
        <taxon>Eupulmonata</taxon>
        <taxon>Stylommatophora</taxon>
        <taxon>Helicina</taxon>
        <taxon>Helicoidea</taxon>
        <taxon>Geomitridae</taxon>
        <taxon>Candidula</taxon>
    </lineage>
</organism>
<evidence type="ECO:0000313" key="7">
    <source>
        <dbReference type="Proteomes" id="UP000678393"/>
    </source>
</evidence>
<evidence type="ECO:0000313" key="6">
    <source>
        <dbReference type="EMBL" id="CAG5130097.1"/>
    </source>
</evidence>
<sequence>MTTANLYLLLVVSVTVVYCSKNDNRQKRYLSNSIIIEITNGEVLGLREKIQGRNSATIDVDVFRGIPYAKPPVGDLRFKRPQPSDRWNGVFEATKFPNTCIQVRGFGSILLDNPPPTPLSEDCLYLNIWRPRCPDAGRNMATTLWVHGGFFLNGSTAEPVYNGAALAAFECVIVASVNYRLGSFGFMYTASEEIPGNMGLLDVTLALKWVKDNVDNFGGNPRKITIFGQSSGAAMVSMLLLSLLPRDLFNNAILQVTNPSLTLLIYVSGDIVYECPAIAIATMYAALSQNVYVYRYDYVRERTFLPAWVGATHLSEVPLVFRTITPAYPQISERDAQVNERIMKMWAHFAQSG</sequence>
<dbReference type="GO" id="GO:0052689">
    <property type="term" value="F:carboxylic ester hydrolase activity"/>
    <property type="evidence" value="ECO:0007669"/>
    <property type="project" value="UniProtKB-KW"/>
</dbReference>
<evidence type="ECO:0000256" key="4">
    <source>
        <dbReference type="RuleBase" id="RU361235"/>
    </source>
</evidence>
<dbReference type="EMBL" id="CAJHNH020003839">
    <property type="protein sequence ID" value="CAG5130097.1"/>
    <property type="molecule type" value="Genomic_DNA"/>
</dbReference>
<comment type="caution">
    <text evidence="6">The sequence shown here is derived from an EMBL/GenBank/DDBJ whole genome shotgun (WGS) entry which is preliminary data.</text>
</comment>
<feature type="domain" description="Carboxylesterase type B" evidence="5">
    <location>
        <begin position="34"/>
        <end position="258"/>
    </location>
</feature>
<dbReference type="Pfam" id="PF00135">
    <property type="entry name" value="COesterase"/>
    <property type="match status" value="2"/>
</dbReference>